<keyword evidence="1" id="KW-0472">Membrane</keyword>
<evidence type="ECO:0000256" key="1">
    <source>
        <dbReference type="SAM" id="Phobius"/>
    </source>
</evidence>
<protein>
    <submittedName>
        <fullName evidence="2">Uncharacterized protein</fullName>
    </submittedName>
</protein>
<comment type="caution">
    <text evidence="2">The sequence shown here is derived from an EMBL/GenBank/DDBJ whole genome shotgun (WGS) entry which is preliminary data.</text>
</comment>
<keyword evidence="1" id="KW-0812">Transmembrane</keyword>
<accession>A0ABQ4RUL8</accession>
<keyword evidence="1" id="KW-1133">Transmembrane helix</keyword>
<name>A0ABQ4RUL8_9HYPH</name>
<evidence type="ECO:0000313" key="2">
    <source>
        <dbReference type="EMBL" id="GJD94536.1"/>
    </source>
</evidence>
<dbReference type="RefSeq" id="WP_238243712.1">
    <property type="nucleotide sequence ID" value="NZ_BPQP01000025.1"/>
</dbReference>
<proteinExistence type="predicted"/>
<reference evidence="2" key="2">
    <citation type="submission" date="2021-08" db="EMBL/GenBank/DDBJ databases">
        <authorList>
            <person name="Tani A."/>
            <person name="Ola A."/>
            <person name="Ogura Y."/>
            <person name="Katsura K."/>
            <person name="Hayashi T."/>
        </authorList>
    </citation>
    <scope>NUCLEOTIDE SEQUENCE</scope>
    <source>
        <strain evidence="2">DSM 19015</strain>
    </source>
</reference>
<dbReference type="EMBL" id="BPQP01000025">
    <property type="protein sequence ID" value="GJD94536.1"/>
    <property type="molecule type" value="Genomic_DNA"/>
</dbReference>
<keyword evidence="3" id="KW-1185">Reference proteome</keyword>
<sequence>MPHWLFLPLCMLVFLPAGVAFCAEVWPLVMRRPLPNAFGEDFLLITVGGTLLSGLVTAMLMASERSRRVQR</sequence>
<dbReference type="Proteomes" id="UP001055125">
    <property type="component" value="Unassembled WGS sequence"/>
</dbReference>
<gene>
    <name evidence="2" type="ORF">OCOJLMKI_1739</name>
</gene>
<reference evidence="2" key="1">
    <citation type="journal article" date="2021" name="Front. Microbiol.">
        <title>Comprehensive Comparative Genomics and Phenotyping of Methylobacterium Species.</title>
        <authorList>
            <person name="Alessa O."/>
            <person name="Ogura Y."/>
            <person name="Fujitani Y."/>
            <person name="Takami H."/>
            <person name="Hayashi T."/>
            <person name="Sahin N."/>
            <person name="Tani A."/>
        </authorList>
    </citation>
    <scope>NUCLEOTIDE SEQUENCE</scope>
    <source>
        <strain evidence="2">DSM 19015</strain>
    </source>
</reference>
<organism evidence="2 3">
    <name type="scientific">Methylobacterium iners</name>
    <dbReference type="NCBI Taxonomy" id="418707"/>
    <lineage>
        <taxon>Bacteria</taxon>
        <taxon>Pseudomonadati</taxon>
        <taxon>Pseudomonadota</taxon>
        <taxon>Alphaproteobacteria</taxon>
        <taxon>Hyphomicrobiales</taxon>
        <taxon>Methylobacteriaceae</taxon>
        <taxon>Methylobacterium</taxon>
    </lineage>
</organism>
<feature type="transmembrane region" description="Helical" evidence="1">
    <location>
        <begin position="42"/>
        <end position="62"/>
    </location>
</feature>
<evidence type="ECO:0000313" key="3">
    <source>
        <dbReference type="Proteomes" id="UP001055125"/>
    </source>
</evidence>